<gene>
    <name evidence="3" type="ORF">TrRE_jg5037</name>
</gene>
<organism evidence="3 4">
    <name type="scientific">Triparma retinervis</name>
    <dbReference type="NCBI Taxonomy" id="2557542"/>
    <lineage>
        <taxon>Eukaryota</taxon>
        <taxon>Sar</taxon>
        <taxon>Stramenopiles</taxon>
        <taxon>Ochrophyta</taxon>
        <taxon>Bolidophyceae</taxon>
        <taxon>Parmales</taxon>
        <taxon>Triparmaceae</taxon>
        <taxon>Triparma</taxon>
    </lineage>
</organism>
<protein>
    <submittedName>
        <fullName evidence="3">Uncharacterized protein</fullName>
    </submittedName>
</protein>
<evidence type="ECO:0000313" key="4">
    <source>
        <dbReference type="Proteomes" id="UP001165082"/>
    </source>
</evidence>
<keyword evidence="2" id="KW-0472">Membrane</keyword>
<keyword evidence="4" id="KW-1185">Reference proteome</keyword>
<comment type="caution">
    <text evidence="3">The sequence shown here is derived from an EMBL/GenBank/DDBJ whole genome shotgun (WGS) entry which is preliminary data.</text>
</comment>
<keyword evidence="2" id="KW-1133">Transmembrane helix</keyword>
<feature type="region of interest" description="Disordered" evidence="1">
    <location>
        <begin position="201"/>
        <end position="249"/>
    </location>
</feature>
<evidence type="ECO:0000313" key="3">
    <source>
        <dbReference type="EMBL" id="GMI04314.1"/>
    </source>
</evidence>
<evidence type="ECO:0000256" key="2">
    <source>
        <dbReference type="SAM" id="Phobius"/>
    </source>
</evidence>
<accession>A0A9W7F5R5</accession>
<evidence type="ECO:0000256" key="1">
    <source>
        <dbReference type="SAM" id="MobiDB-lite"/>
    </source>
</evidence>
<dbReference type="AlphaFoldDB" id="A0A9W7F5R5"/>
<proteinExistence type="predicted"/>
<feature type="transmembrane region" description="Helical" evidence="2">
    <location>
        <begin position="133"/>
        <end position="155"/>
    </location>
</feature>
<name>A0A9W7F5R5_9STRA</name>
<dbReference type="OrthoDB" id="201631at2759"/>
<keyword evidence="2" id="KW-0812">Transmembrane</keyword>
<feature type="transmembrane region" description="Helical" evidence="2">
    <location>
        <begin position="77"/>
        <end position="95"/>
    </location>
</feature>
<sequence length="249" mass="26487">MFAPVGKGLVVVSSFLVALNGVIHIFHNVLNPWCTGGQTCVGPALRWNTGDTGFTADSNADGWRTVLTTDLNTVLDVWSPILFGFILLSTSSARIRSSHSMIGTIAYSWTRMGTFLLIVALFGAFGYCGNFGIVTGMVCSFSAAYCFAVHFMGFVGGTRPCLNEEGEVSGTPLFDRIMSKRPGAFGSGVKMSQERKAAAANVAKSKRPSAAPAKPSKSAYKGAKGPSNKSAVTGKQAYTTTQPFHARYR</sequence>
<feature type="transmembrane region" description="Helical" evidence="2">
    <location>
        <begin position="107"/>
        <end position="127"/>
    </location>
</feature>
<feature type="compositionally biased region" description="Low complexity" evidence="1">
    <location>
        <begin position="208"/>
        <end position="224"/>
    </location>
</feature>
<dbReference type="EMBL" id="BRXZ01000070">
    <property type="protein sequence ID" value="GMI04314.1"/>
    <property type="molecule type" value="Genomic_DNA"/>
</dbReference>
<reference evidence="3" key="1">
    <citation type="submission" date="2022-07" db="EMBL/GenBank/DDBJ databases">
        <title>Genome analysis of Parmales, a sister group of diatoms, reveals the evolutionary specialization of diatoms from phago-mixotrophs to photoautotrophs.</title>
        <authorList>
            <person name="Ban H."/>
            <person name="Sato S."/>
            <person name="Yoshikawa S."/>
            <person name="Kazumasa Y."/>
            <person name="Nakamura Y."/>
            <person name="Ichinomiya M."/>
            <person name="Saitoh K."/>
            <person name="Sato N."/>
            <person name="Blanc-Mathieu R."/>
            <person name="Endo H."/>
            <person name="Kuwata A."/>
            <person name="Ogata H."/>
        </authorList>
    </citation>
    <scope>NUCLEOTIDE SEQUENCE</scope>
</reference>
<feature type="compositionally biased region" description="Polar residues" evidence="1">
    <location>
        <begin position="227"/>
        <end position="243"/>
    </location>
</feature>
<dbReference type="Proteomes" id="UP001165082">
    <property type="component" value="Unassembled WGS sequence"/>
</dbReference>